<evidence type="ECO:0000256" key="1">
    <source>
        <dbReference type="SAM" id="MobiDB-lite"/>
    </source>
</evidence>
<dbReference type="Gene3D" id="1.25.40.530">
    <property type="entry name" value="MyTH4 domain"/>
    <property type="match status" value="1"/>
</dbReference>
<evidence type="ECO:0000259" key="2">
    <source>
        <dbReference type="PROSITE" id="PS51016"/>
    </source>
</evidence>
<proteinExistence type="predicted"/>
<feature type="compositionally biased region" description="Basic and acidic residues" evidence="1">
    <location>
        <begin position="575"/>
        <end position="586"/>
    </location>
</feature>
<dbReference type="AlphaFoldDB" id="A0A8C8RYJ1"/>
<feature type="region of interest" description="Disordered" evidence="1">
    <location>
        <begin position="498"/>
        <end position="742"/>
    </location>
</feature>
<feature type="compositionally biased region" description="Basic and acidic residues" evidence="1">
    <location>
        <begin position="615"/>
        <end position="629"/>
    </location>
</feature>
<feature type="domain" description="MyTH4" evidence="2">
    <location>
        <begin position="70"/>
        <end position="221"/>
    </location>
</feature>
<reference evidence="3" key="2">
    <citation type="submission" date="2025-09" db="UniProtKB">
        <authorList>
            <consortium name="Ensembl"/>
        </authorList>
    </citation>
    <scope>IDENTIFICATION</scope>
</reference>
<dbReference type="PANTHER" id="PTHR22692:SF16">
    <property type="entry name" value="MYOSIN XVB"/>
    <property type="match status" value="1"/>
</dbReference>
<keyword evidence="4" id="KW-1185">Reference proteome</keyword>
<dbReference type="GO" id="GO:0005856">
    <property type="term" value="C:cytoskeleton"/>
    <property type="evidence" value="ECO:0007669"/>
    <property type="project" value="InterPro"/>
</dbReference>
<dbReference type="Pfam" id="PF00784">
    <property type="entry name" value="MyTH4"/>
    <property type="match status" value="1"/>
</dbReference>
<feature type="compositionally biased region" description="Basic and acidic residues" evidence="1">
    <location>
        <begin position="658"/>
        <end position="668"/>
    </location>
</feature>
<dbReference type="Ensembl" id="ENSPCET00000013041.1">
    <property type="protein sequence ID" value="ENSPCEP00000012593.1"/>
    <property type="gene ID" value="ENSPCEG00000010006.1"/>
</dbReference>
<dbReference type="SMART" id="SM00139">
    <property type="entry name" value="MyTH4"/>
    <property type="match status" value="1"/>
</dbReference>
<dbReference type="InterPro" id="IPR000857">
    <property type="entry name" value="MyTH4_dom"/>
</dbReference>
<dbReference type="InterPro" id="IPR038185">
    <property type="entry name" value="MyTH4_dom_sf"/>
</dbReference>
<dbReference type="Proteomes" id="UP000694393">
    <property type="component" value="Unplaced"/>
</dbReference>
<accession>A0A8C8RYJ1</accession>
<feature type="compositionally biased region" description="Basic and acidic residues" evidence="1">
    <location>
        <begin position="638"/>
        <end position="648"/>
    </location>
</feature>
<feature type="compositionally biased region" description="Basic residues" evidence="1">
    <location>
        <begin position="596"/>
        <end position="609"/>
    </location>
</feature>
<feature type="compositionally biased region" description="Pro residues" evidence="1">
    <location>
        <begin position="762"/>
        <end position="772"/>
    </location>
</feature>
<reference evidence="3" key="1">
    <citation type="submission" date="2025-08" db="UniProtKB">
        <authorList>
            <consortium name="Ensembl"/>
        </authorList>
    </citation>
    <scope>IDENTIFICATION</scope>
</reference>
<feature type="region of interest" description="Disordered" evidence="1">
    <location>
        <begin position="756"/>
        <end position="794"/>
    </location>
</feature>
<protein>
    <recommendedName>
        <fullName evidence="2">MyTH4 domain-containing protein</fullName>
    </recommendedName>
</protein>
<dbReference type="InterPro" id="IPR051567">
    <property type="entry name" value="Unconventional_Myosin_ATPase"/>
</dbReference>
<dbReference type="PROSITE" id="PS51016">
    <property type="entry name" value="MYTH4"/>
    <property type="match status" value="1"/>
</dbReference>
<organism evidence="3 4">
    <name type="scientific">Pelusios castaneus</name>
    <name type="common">West African mud turtle</name>
    <dbReference type="NCBI Taxonomy" id="367368"/>
    <lineage>
        <taxon>Eukaryota</taxon>
        <taxon>Metazoa</taxon>
        <taxon>Chordata</taxon>
        <taxon>Craniata</taxon>
        <taxon>Vertebrata</taxon>
        <taxon>Euteleostomi</taxon>
        <taxon>Archelosauria</taxon>
        <taxon>Testudinata</taxon>
        <taxon>Testudines</taxon>
        <taxon>Pleurodira</taxon>
        <taxon>Pelomedusidae</taxon>
        <taxon>Pelusios</taxon>
    </lineage>
</organism>
<evidence type="ECO:0000313" key="3">
    <source>
        <dbReference type="Ensembl" id="ENSPCEP00000012593.1"/>
    </source>
</evidence>
<name>A0A8C8RYJ1_9SAUR</name>
<evidence type="ECO:0000313" key="4">
    <source>
        <dbReference type="Proteomes" id="UP000694393"/>
    </source>
</evidence>
<sequence>MDVGLLEIPAELAALLHSAKGQHHVQANQITEVSPPEVKAKCDLSLPPDTNNSPFSSFIRSHFQEPDFPALGQLLQQPLTRLQGEDKRSALEINKLILRFIGDRNLQSWQEVLVGNYIASRGLSNVALRNEIFSQVVSQLWKNPDPEENQRACALMTTLLCAFPPSPVLEKPLLRFVSDHIPEGYNAVCQRKILTAMRQTEMDPKVSRAYPPTLLEWTANQRKGKMVLDVLTYNDERVSAEVESWTTGEQYTGWILNSRGLEKDPRGWSISLLRGEVWWDLPGCDFVLDLIGEMEEAGSPSQGSSDYPITPKWDETLSQGASLDMEIWDIPPAPSIQAPSLPPPFLPPSVDVESTYSGPGARSIPKSPGGLEHYVDNLFDPVLHQGSRVPDMESGEDLTGRMKGGGKIGPAQQGTFPSVGYPGMMQMPAYQPMPMMGGMVPAPIPMMPGLGGIAPVPAMVAPQQMVPAMDPSQLAAQQAFITQQAQLMAQQMTLQAITMSQQQQQRSPESRIPRRALTPPPAPAHAPAAAPKPKRSNSSKNAAPAVETQAHPPDAAEPTSVSPEEQLTDSDEDSDFRSSFRQKMEYFQKMGEQKIQVKKVRPSSKKSKAKANSQQEEKEQERPSPESEKAPPPPPTQKVKDKKEKKEPQPGVATYPAPKREPSREIRNIIKMYQSRPAPEPQPIELARKPIKSFVKKRDPRNEALAKLGMAGAQSPKSTSPERSPKGGLLPPPGKKGLSASSTIREKQQPIMHLFAQSSTSPPNPPSAPALPPSLLSADQPMQQSELRGSARTLAEEEASIKTQLYKHAASVSFSYASMPWKIILRKEVWLFAWGCLLRGLVPAVALWRGGVWSTHPSLLEVVQTSCSGMNCWREAARPNGWRLL</sequence>
<dbReference type="PANTHER" id="PTHR22692">
    <property type="entry name" value="MYOSIN VII, XV"/>
    <property type="match status" value="1"/>
</dbReference>